<organism evidence="2 3">
    <name type="scientific">Metarhizium robertsii</name>
    <dbReference type="NCBI Taxonomy" id="568076"/>
    <lineage>
        <taxon>Eukaryota</taxon>
        <taxon>Fungi</taxon>
        <taxon>Dikarya</taxon>
        <taxon>Ascomycota</taxon>
        <taxon>Pezizomycotina</taxon>
        <taxon>Sordariomycetes</taxon>
        <taxon>Hypocreomycetidae</taxon>
        <taxon>Hypocreales</taxon>
        <taxon>Clavicipitaceae</taxon>
        <taxon>Metarhizium</taxon>
    </lineage>
</organism>
<feature type="region of interest" description="Disordered" evidence="1">
    <location>
        <begin position="140"/>
        <end position="173"/>
    </location>
</feature>
<dbReference type="EMBL" id="JELW01000020">
    <property type="protein sequence ID" value="EXU99248.1"/>
    <property type="molecule type" value="Genomic_DNA"/>
</dbReference>
<dbReference type="Proteomes" id="UP000030151">
    <property type="component" value="Unassembled WGS sequence"/>
</dbReference>
<dbReference type="AlphaFoldDB" id="A0A014PP03"/>
<comment type="caution">
    <text evidence="2">The sequence shown here is derived from an EMBL/GenBank/DDBJ whole genome shotgun (WGS) entry which is preliminary data.</text>
</comment>
<gene>
    <name evidence="2" type="ORF">X797_007677</name>
</gene>
<feature type="compositionally biased region" description="Basic residues" evidence="1">
    <location>
        <begin position="154"/>
        <end position="173"/>
    </location>
</feature>
<name>A0A014PP03_9HYPO</name>
<evidence type="ECO:0000256" key="1">
    <source>
        <dbReference type="SAM" id="MobiDB-lite"/>
    </source>
</evidence>
<evidence type="ECO:0000313" key="3">
    <source>
        <dbReference type="Proteomes" id="UP000030151"/>
    </source>
</evidence>
<dbReference type="HOGENOM" id="CLU_1547972_0_0_1"/>
<sequence length="173" mass="19380">MPDAHTHATSSSRHGSSPHGRPQHAGASGGPAGHDVILDSLAAQHRSLRRMDSVRHGVVFQMMPRGFRQRYSNELRRRGDQLAHQYGQRQGELAQEQALAQGPFAPGEVYEYIHHSRWAAVAESEQLTDVKWSEWAQGLLEEESQDPEQAGKSDKKKKRGKKKKKKKKDSGRG</sequence>
<evidence type="ECO:0000313" key="2">
    <source>
        <dbReference type="EMBL" id="EXU99248.1"/>
    </source>
</evidence>
<feature type="compositionally biased region" description="Low complexity" evidence="1">
    <location>
        <begin position="7"/>
        <end position="20"/>
    </location>
</feature>
<feature type="region of interest" description="Disordered" evidence="1">
    <location>
        <begin position="1"/>
        <end position="35"/>
    </location>
</feature>
<proteinExistence type="predicted"/>
<dbReference type="OrthoDB" id="4941017at2759"/>
<dbReference type="eggNOG" id="ENOG502RP1C">
    <property type="taxonomic scope" value="Eukaryota"/>
</dbReference>
<protein>
    <submittedName>
        <fullName evidence="2">Uncharacterized protein</fullName>
    </submittedName>
</protein>
<reference evidence="2 3" key="1">
    <citation type="submission" date="2014-02" db="EMBL/GenBank/DDBJ databases">
        <title>The genome sequence of the entomopathogenic fungus Metarhizium robertsii ARSEF 2575.</title>
        <authorList>
            <person name="Giuliano Garisto Donzelli B."/>
            <person name="Roe B.A."/>
            <person name="Macmil S.L."/>
            <person name="Krasnoff S.B."/>
            <person name="Gibson D.M."/>
        </authorList>
    </citation>
    <scope>NUCLEOTIDE SEQUENCE [LARGE SCALE GENOMIC DNA]</scope>
    <source>
        <strain evidence="2 3">ARSEF 2575</strain>
    </source>
</reference>
<accession>A0A014PP03</accession>